<protein>
    <submittedName>
        <fullName evidence="2">Uncharacterized protein</fullName>
    </submittedName>
</protein>
<gene>
    <name evidence="2" type="ORF">PoB_005971700</name>
</gene>
<evidence type="ECO:0000313" key="2">
    <source>
        <dbReference type="EMBL" id="GFO33212.1"/>
    </source>
</evidence>
<dbReference type="Proteomes" id="UP000735302">
    <property type="component" value="Unassembled WGS sequence"/>
</dbReference>
<organism evidence="2 3">
    <name type="scientific">Plakobranchus ocellatus</name>
    <dbReference type="NCBI Taxonomy" id="259542"/>
    <lineage>
        <taxon>Eukaryota</taxon>
        <taxon>Metazoa</taxon>
        <taxon>Spiralia</taxon>
        <taxon>Lophotrochozoa</taxon>
        <taxon>Mollusca</taxon>
        <taxon>Gastropoda</taxon>
        <taxon>Heterobranchia</taxon>
        <taxon>Euthyneura</taxon>
        <taxon>Panpulmonata</taxon>
        <taxon>Sacoglossa</taxon>
        <taxon>Placobranchoidea</taxon>
        <taxon>Plakobranchidae</taxon>
        <taxon>Plakobranchus</taxon>
    </lineage>
</organism>
<feature type="region of interest" description="Disordered" evidence="1">
    <location>
        <begin position="52"/>
        <end position="80"/>
    </location>
</feature>
<dbReference type="EMBL" id="BLXT01006765">
    <property type="protein sequence ID" value="GFO33212.1"/>
    <property type="molecule type" value="Genomic_DNA"/>
</dbReference>
<evidence type="ECO:0000313" key="3">
    <source>
        <dbReference type="Proteomes" id="UP000735302"/>
    </source>
</evidence>
<keyword evidence="3" id="KW-1185">Reference proteome</keyword>
<sequence length="157" mass="17587">MGHVCPQIMSKLLIEAAVKFSYQKLSFALAAQPLVSTKYHIARLPHHFLHKEKSSSTLRSPSSTPKSERSLQASRDPAGTGCIKRRKQKCWLALGIKLTISCMVSKEPTYCTTTQSMQHAERASEAMGLSIDKKLFIQITDSTHHTKTYVRCYTSSE</sequence>
<proteinExistence type="predicted"/>
<dbReference type="AlphaFoldDB" id="A0AAV4CN30"/>
<feature type="compositionally biased region" description="Low complexity" evidence="1">
    <location>
        <begin position="55"/>
        <end position="65"/>
    </location>
</feature>
<evidence type="ECO:0000256" key="1">
    <source>
        <dbReference type="SAM" id="MobiDB-lite"/>
    </source>
</evidence>
<comment type="caution">
    <text evidence="2">The sequence shown here is derived from an EMBL/GenBank/DDBJ whole genome shotgun (WGS) entry which is preliminary data.</text>
</comment>
<name>A0AAV4CN30_9GAST</name>
<accession>A0AAV4CN30</accession>
<reference evidence="2 3" key="1">
    <citation type="journal article" date="2021" name="Elife">
        <title>Chloroplast acquisition without the gene transfer in kleptoplastic sea slugs, Plakobranchus ocellatus.</title>
        <authorList>
            <person name="Maeda T."/>
            <person name="Takahashi S."/>
            <person name="Yoshida T."/>
            <person name="Shimamura S."/>
            <person name="Takaki Y."/>
            <person name="Nagai Y."/>
            <person name="Toyoda A."/>
            <person name="Suzuki Y."/>
            <person name="Arimoto A."/>
            <person name="Ishii H."/>
            <person name="Satoh N."/>
            <person name="Nishiyama T."/>
            <person name="Hasebe M."/>
            <person name="Maruyama T."/>
            <person name="Minagawa J."/>
            <person name="Obokata J."/>
            <person name="Shigenobu S."/>
        </authorList>
    </citation>
    <scope>NUCLEOTIDE SEQUENCE [LARGE SCALE GENOMIC DNA]</scope>
</reference>